<feature type="domain" description="EamA" evidence="2">
    <location>
        <begin position="16"/>
        <end position="139"/>
    </location>
</feature>
<evidence type="ECO:0000256" key="1">
    <source>
        <dbReference type="SAM" id="Phobius"/>
    </source>
</evidence>
<feature type="transmembrane region" description="Helical" evidence="1">
    <location>
        <begin position="152"/>
        <end position="169"/>
    </location>
</feature>
<evidence type="ECO:0000313" key="4">
    <source>
        <dbReference type="Proteomes" id="UP001139344"/>
    </source>
</evidence>
<dbReference type="PANTHER" id="PTHR22911">
    <property type="entry name" value="ACYL-MALONYL CONDENSING ENZYME-RELATED"/>
    <property type="match status" value="1"/>
</dbReference>
<name>A0A9X1UXH0_9FLAO</name>
<feature type="transmembrane region" description="Helical" evidence="1">
    <location>
        <begin position="237"/>
        <end position="258"/>
    </location>
</feature>
<feature type="transmembrane region" description="Helical" evidence="1">
    <location>
        <begin position="264"/>
        <end position="282"/>
    </location>
</feature>
<sequence length="297" mass="33150">MPHLNQHFKNILELNLAVLLISTSGALGRYITLDPFVIILFRALMAGVVLYLFCRYKAFKISIANRRDLLKVILGGSLMGIHWITYFYSLKLSSVAIGMLSIYTYPVITTFLEPLLLKTGFSKMHLALAVLVLFGIYFLVPEFSLKNDQTLAVALGVTSAFFYSLRNILMKQEIEKYNGSVLMMYQMVIISCLLLPVLFIFDLSKVVSQLVPIFVLAFITTSLGHTLLLMSFRNFSVTTASIISSAQPVYGILIGMLFLGEYPALETVIGGLLIICAIFVEISRSMRRQPSPDTSSI</sequence>
<gene>
    <name evidence="3" type="ORF">LU635_10590</name>
</gene>
<keyword evidence="4" id="KW-1185">Reference proteome</keyword>
<dbReference type="AlphaFoldDB" id="A0A9X1UXH0"/>
<feature type="transmembrane region" description="Helical" evidence="1">
    <location>
        <begin position="68"/>
        <end position="88"/>
    </location>
</feature>
<accession>A0A9X1UXH0</accession>
<dbReference type="Proteomes" id="UP001139344">
    <property type="component" value="Unassembled WGS sequence"/>
</dbReference>
<feature type="transmembrane region" description="Helical" evidence="1">
    <location>
        <begin position="37"/>
        <end position="56"/>
    </location>
</feature>
<keyword evidence="1" id="KW-0472">Membrane</keyword>
<reference evidence="3" key="1">
    <citation type="submission" date="2021-12" db="EMBL/GenBank/DDBJ databases">
        <title>Description of Gramella crocea sp. nov., a new bacterium isolated from activated sludge.</title>
        <authorList>
            <person name="Zhang X."/>
        </authorList>
    </citation>
    <scope>NUCLEOTIDE SEQUENCE</scope>
    <source>
        <strain evidence="3">YB25</strain>
    </source>
</reference>
<keyword evidence="1" id="KW-0812">Transmembrane</keyword>
<dbReference type="EMBL" id="JAJSON010000023">
    <property type="protein sequence ID" value="MCG9972083.1"/>
    <property type="molecule type" value="Genomic_DNA"/>
</dbReference>
<feature type="domain" description="EamA" evidence="2">
    <location>
        <begin position="151"/>
        <end position="280"/>
    </location>
</feature>
<dbReference type="RefSeq" id="WP_240098973.1">
    <property type="nucleotide sequence ID" value="NZ_JAJSON010000023.1"/>
</dbReference>
<evidence type="ECO:0000313" key="3">
    <source>
        <dbReference type="EMBL" id="MCG9972083.1"/>
    </source>
</evidence>
<feature type="transmembrane region" description="Helical" evidence="1">
    <location>
        <begin position="94"/>
        <end position="112"/>
    </location>
</feature>
<proteinExistence type="predicted"/>
<protein>
    <submittedName>
        <fullName evidence="3">DMT family transporter</fullName>
    </submittedName>
</protein>
<keyword evidence="1" id="KW-1133">Transmembrane helix</keyword>
<evidence type="ECO:0000259" key="2">
    <source>
        <dbReference type="Pfam" id="PF00892"/>
    </source>
</evidence>
<dbReference type="PANTHER" id="PTHR22911:SF79">
    <property type="entry name" value="MOBA-LIKE NTP TRANSFERASE DOMAIN-CONTAINING PROTEIN"/>
    <property type="match status" value="1"/>
</dbReference>
<dbReference type="GO" id="GO:0016020">
    <property type="term" value="C:membrane"/>
    <property type="evidence" value="ECO:0007669"/>
    <property type="project" value="InterPro"/>
</dbReference>
<feature type="transmembrane region" description="Helical" evidence="1">
    <location>
        <begin position="207"/>
        <end position="230"/>
    </location>
</feature>
<dbReference type="InterPro" id="IPR037185">
    <property type="entry name" value="EmrE-like"/>
</dbReference>
<organism evidence="3 4">
    <name type="scientific">Christiangramia crocea</name>
    <dbReference type="NCBI Taxonomy" id="2904124"/>
    <lineage>
        <taxon>Bacteria</taxon>
        <taxon>Pseudomonadati</taxon>
        <taxon>Bacteroidota</taxon>
        <taxon>Flavobacteriia</taxon>
        <taxon>Flavobacteriales</taxon>
        <taxon>Flavobacteriaceae</taxon>
        <taxon>Christiangramia</taxon>
    </lineage>
</organism>
<dbReference type="InterPro" id="IPR000620">
    <property type="entry name" value="EamA_dom"/>
</dbReference>
<feature type="transmembrane region" description="Helical" evidence="1">
    <location>
        <begin position="124"/>
        <end position="140"/>
    </location>
</feature>
<dbReference type="Pfam" id="PF00892">
    <property type="entry name" value="EamA"/>
    <property type="match status" value="2"/>
</dbReference>
<comment type="caution">
    <text evidence="3">The sequence shown here is derived from an EMBL/GenBank/DDBJ whole genome shotgun (WGS) entry which is preliminary data.</text>
</comment>
<dbReference type="SUPFAM" id="SSF103481">
    <property type="entry name" value="Multidrug resistance efflux transporter EmrE"/>
    <property type="match status" value="2"/>
</dbReference>
<feature type="transmembrane region" description="Helical" evidence="1">
    <location>
        <begin position="181"/>
        <end position="201"/>
    </location>
</feature>